<evidence type="ECO:0000256" key="3">
    <source>
        <dbReference type="SAM" id="Phobius"/>
    </source>
</evidence>
<evidence type="ECO:0000256" key="2">
    <source>
        <dbReference type="SAM" id="MobiDB-lite"/>
    </source>
</evidence>
<feature type="transmembrane region" description="Helical" evidence="3">
    <location>
        <begin position="12"/>
        <end position="36"/>
    </location>
</feature>
<dbReference type="KEGG" id="nasi:112414805"/>
<organism evidence="4 5">
    <name type="scientific">Neophocaena asiaeorientalis asiaeorientalis</name>
    <name type="common">Yangtze finless porpoise</name>
    <name type="synonym">Neophocaena phocaenoides subsp. asiaeorientalis</name>
    <dbReference type="NCBI Taxonomy" id="1706337"/>
    <lineage>
        <taxon>Eukaryota</taxon>
        <taxon>Metazoa</taxon>
        <taxon>Chordata</taxon>
        <taxon>Craniata</taxon>
        <taxon>Vertebrata</taxon>
        <taxon>Euteleostomi</taxon>
        <taxon>Mammalia</taxon>
        <taxon>Eutheria</taxon>
        <taxon>Laurasiatheria</taxon>
        <taxon>Artiodactyla</taxon>
        <taxon>Whippomorpha</taxon>
        <taxon>Cetacea</taxon>
        <taxon>Odontoceti</taxon>
        <taxon>Phocoenidae</taxon>
        <taxon>Neophocaena</taxon>
    </lineage>
</organism>
<keyword evidence="3" id="KW-0472">Membrane</keyword>
<keyword evidence="1" id="KW-0175">Coiled coil</keyword>
<sequence length="268" mass="28314">MAEPGPEPGRAWRVFALCGAAVFLAAVAAGAALLAWNLAASASRRPRCPEPGANTTAPPGDLEPEVEELRRRLAEAAQREEALTRQLNQAEGVRQELEEALRACEGRQSRLQTQLMTLKTEMDEAKAQGTQMGAENGALTEALARWEAAATESAQRLDAVQRRASAAEAESEACAVREAALREHLRPGSPDGPPAQSATPPDPLRVPTSAQPPLALSPGNLRGLQATGAARKGTVDGNCVIVTHPWSSLLSIPLPRSPRILSALTPWG</sequence>
<evidence type="ECO:0000313" key="4">
    <source>
        <dbReference type="Proteomes" id="UP000252040"/>
    </source>
</evidence>
<accession>A0A341DB24</accession>
<evidence type="ECO:0000313" key="5">
    <source>
        <dbReference type="RefSeq" id="XP_024623237.1"/>
    </source>
</evidence>
<gene>
    <name evidence="5" type="primary">CCDC194</name>
</gene>
<keyword evidence="3" id="KW-0812">Transmembrane</keyword>
<dbReference type="InParanoid" id="A0A341DB24"/>
<dbReference type="Proteomes" id="UP000252040">
    <property type="component" value="Unplaced"/>
</dbReference>
<proteinExistence type="predicted"/>
<keyword evidence="3" id="KW-1133">Transmembrane helix</keyword>
<dbReference type="SUPFAM" id="SSF57997">
    <property type="entry name" value="Tropomyosin"/>
    <property type="match status" value="1"/>
</dbReference>
<dbReference type="RefSeq" id="XP_024623237.1">
    <property type="nucleotide sequence ID" value="XM_024767469.1"/>
</dbReference>
<reference evidence="5" key="1">
    <citation type="submission" date="2025-08" db="UniProtKB">
        <authorList>
            <consortium name="RefSeq"/>
        </authorList>
    </citation>
    <scope>IDENTIFICATION</scope>
    <source>
        <tissue evidence="5">Meat</tissue>
    </source>
</reference>
<dbReference type="AlphaFoldDB" id="A0A341DB24"/>
<evidence type="ECO:0000256" key="1">
    <source>
        <dbReference type="SAM" id="Coils"/>
    </source>
</evidence>
<feature type="coiled-coil region" evidence="1">
    <location>
        <begin position="66"/>
        <end position="170"/>
    </location>
</feature>
<protein>
    <submittedName>
        <fullName evidence="5">Coiled-coil domain-containing protein 194</fullName>
    </submittedName>
</protein>
<dbReference type="STRING" id="1706337.A0A341DB24"/>
<dbReference type="CTD" id="110806280"/>
<feature type="region of interest" description="Disordered" evidence="2">
    <location>
        <begin position="184"/>
        <end position="221"/>
    </location>
</feature>
<name>A0A341DB24_NEOAA</name>
<dbReference type="GeneID" id="112414805"/>
<feature type="region of interest" description="Disordered" evidence="2">
    <location>
        <begin position="44"/>
        <end position="63"/>
    </location>
</feature>
<keyword evidence="4" id="KW-1185">Reference proteome</keyword>